<feature type="signal peptide" evidence="1">
    <location>
        <begin position="1"/>
        <end position="21"/>
    </location>
</feature>
<sequence>MAIELILPILFVCVCMLVTNKLPTVHHPQAYVVDITNCSNCTSFFEILPNTSSYWIERYVQHLTNPIGIGIKCINDDNKTRPISCSEISLIKDDNIT</sequence>
<evidence type="ECO:0000256" key="1">
    <source>
        <dbReference type="SAM" id="SignalP"/>
    </source>
</evidence>
<keyword evidence="2" id="KW-0067">ATP-binding</keyword>
<proteinExistence type="predicted"/>
<reference evidence="2" key="2">
    <citation type="journal article" date="2017" name="J. Med. Entomol.">
        <title>Transcriptome Analysis of the Triatoma infestans (Hemiptera: Reduviidae) Integument.</title>
        <authorList>
            <person name="Calderon-Fernandez G.M."/>
            <person name="Moriconi D.E."/>
            <person name="Dulbecco A.B."/>
            <person name="Juarez M.P."/>
        </authorList>
    </citation>
    <scope>NUCLEOTIDE SEQUENCE</scope>
    <source>
        <strain evidence="2">Int1</strain>
        <tissue evidence="2">Integument</tissue>
    </source>
</reference>
<dbReference type="EMBL" id="GEMB01006746">
    <property type="protein sequence ID" value="JAR96605.1"/>
    <property type="molecule type" value="Transcribed_RNA"/>
</dbReference>
<keyword evidence="1" id="KW-0732">Signal</keyword>
<keyword evidence="2" id="KW-0547">Nucleotide-binding</keyword>
<organism evidence="2">
    <name type="scientific">Triatoma infestans</name>
    <name type="common">Assassin bug</name>
    <dbReference type="NCBI Taxonomy" id="30076"/>
    <lineage>
        <taxon>Eukaryota</taxon>
        <taxon>Metazoa</taxon>
        <taxon>Ecdysozoa</taxon>
        <taxon>Arthropoda</taxon>
        <taxon>Hexapoda</taxon>
        <taxon>Insecta</taxon>
        <taxon>Pterygota</taxon>
        <taxon>Neoptera</taxon>
        <taxon>Paraneoptera</taxon>
        <taxon>Hemiptera</taxon>
        <taxon>Heteroptera</taxon>
        <taxon>Panheteroptera</taxon>
        <taxon>Cimicomorpha</taxon>
        <taxon>Reduviidae</taxon>
        <taxon>Triatominae</taxon>
        <taxon>Triatoma</taxon>
    </lineage>
</organism>
<feature type="non-terminal residue" evidence="2">
    <location>
        <position position="97"/>
    </location>
</feature>
<evidence type="ECO:0000313" key="2">
    <source>
        <dbReference type="EMBL" id="JAR96605.1"/>
    </source>
</evidence>
<dbReference type="GO" id="GO:0005524">
    <property type="term" value="F:ATP binding"/>
    <property type="evidence" value="ECO:0007669"/>
    <property type="project" value="UniProtKB-KW"/>
</dbReference>
<reference evidence="2" key="1">
    <citation type="submission" date="2016-04" db="EMBL/GenBank/DDBJ databases">
        <authorList>
            <person name="Calderon-Fernandez G.M.Sr."/>
        </authorList>
    </citation>
    <scope>NUCLEOTIDE SEQUENCE</scope>
    <source>
        <strain evidence="2">Int1</strain>
        <tissue evidence="2">Integument</tissue>
    </source>
</reference>
<accession>A0A161MAT4</accession>
<dbReference type="AlphaFoldDB" id="A0A161MAT4"/>
<feature type="chain" id="PRO_5007824217" evidence="1">
    <location>
        <begin position="22"/>
        <end position="97"/>
    </location>
</feature>
<protein>
    <submittedName>
        <fullName evidence="2">Putative ATP-binding cassette subfamily A</fullName>
    </submittedName>
</protein>
<name>A0A161MAT4_TRIIF</name>